<name>A0ABN8J5Y3_9NEOP</name>
<gene>
    <name evidence="1" type="ORF">IPOD504_LOCUS16273</name>
</gene>
<organism evidence="1 2">
    <name type="scientific">Iphiclides podalirius</name>
    <name type="common">scarce swallowtail</name>
    <dbReference type="NCBI Taxonomy" id="110791"/>
    <lineage>
        <taxon>Eukaryota</taxon>
        <taxon>Metazoa</taxon>
        <taxon>Ecdysozoa</taxon>
        <taxon>Arthropoda</taxon>
        <taxon>Hexapoda</taxon>
        <taxon>Insecta</taxon>
        <taxon>Pterygota</taxon>
        <taxon>Neoptera</taxon>
        <taxon>Endopterygota</taxon>
        <taxon>Lepidoptera</taxon>
        <taxon>Glossata</taxon>
        <taxon>Ditrysia</taxon>
        <taxon>Papilionoidea</taxon>
        <taxon>Papilionidae</taxon>
        <taxon>Papilioninae</taxon>
        <taxon>Iphiclides</taxon>
    </lineage>
</organism>
<dbReference type="Proteomes" id="UP000837857">
    <property type="component" value="Chromosome 7"/>
</dbReference>
<evidence type="ECO:0000313" key="1">
    <source>
        <dbReference type="EMBL" id="CAH2074790.1"/>
    </source>
</evidence>
<sequence>MVVGESYEIWYMYEQRRVVRGGGGGLRRCTRMRRVPIRRTDHNIPSPYFGWKASKHNHYLRPQANRSCQDIGSDIAASGFDPHTV</sequence>
<proteinExistence type="predicted"/>
<dbReference type="EMBL" id="OW152819">
    <property type="protein sequence ID" value="CAH2074790.1"/>
    <property type="molecule type" value="Genomic_DNA"/>
</dbReference>
<protein>
    <submittedName>
        <fullName evidence="1">Uncharacterized protein</fullName>
    </submittedName>
</protein>
<accession>A0ABN8J5Y3</accession>
<feature type="non-terminal residue" evidence="1">
    <location>
        <position position="1"/>
    </location>
</feature>
<reference evidence="1" key="1">
    <citation type="submission" date="2022-03" db="EMBL/GenBank/DDBJ databases">
        <authorList>
            <person name="Martin H S."/>
        </authorList>
    </citation>
    <scope>NUCLEOTIDE SEQUENCE</scope>
</reference>
<evidence type="ECO:0000313" key="2">
    <source>
        <dbReference type="Proteomes" id="UP000837857"/>
    </source>
</evidence>
<keyword evidence="2" id="KW-1185">Reference proteome</keyword>